<evidence type="ECO:0000313" key="1">
    <source>
        <dbReference type="EMBL" id="AXC38578.1"/>
    </source>
</evidence>
<dbReference type="EMBL" id="MH399788">
    <property type="protein sequence ID" value="AXC38578.1"/>
    <property type="molecule type" value="Genomic_DNA"/>
</dbReference>
<dbReference type="Proteomes" id="UP000253048">
    <property type="component" value="Segment"/>
</dbReference>
<organism evidence="1 2">
    <name type="scientific">Mycobacterium phage Visconti</name>
    <dbReference type="NCBI Taxonomy" id="2250387"/>
    <lineage>
        <taxon>Viruses</taxon>
        <taxon>Duplodnaviria</taxon>
        <taxon>Heunggongvirae</taxon>
        <taxon>Uroviricota</taxon>
        <taxon>Caudoviricetes</taxon>
        <taxon>Dclasvirinae</taxon>
        <taxon>Plotvirus</taxon>
        <taxon>Plotvirus plot</taxon>
    </lineage>
</organism>
<name>A0A2Z5HGA3_9CAUD</name>
<gene>
    <name evidence="1" type="primary">46</name>
    <name evidence="1" type="ORF">SEA_VISCONTI_46</name>
</gene>
<evidence type="ECO:0008006" key="3">
    <source>
        <dbReference type="Google" id="ProtNLM"/>
    </source>
</evidence>
<sequence length="33" mass="3890">MIRLARRAGYWVCKRCWQGNLDGEKCLFCGRAK</sequence>
<reference evidence="2" key="1">
    <citation type="submission" date="2018-05" db="EMBL/GenBank/DDBJ databases">
        <authorList>
            <person name="Baldwin J.R."/>
            <person name="Bharucha N."/>
            <person name="Burkhalter J.L."/>
            <person name="Bythrow A.C."/>
            <person name="Chamala R.K."/>
            <person name="Dar M."/>
            <person name="Illendula A."/>
            <person name="Kovacs C.N."/>
            <person name="Kwiecinski J.R."/>
            <person name="Pobok V.A."/>
            <person name="Ring A."/>
            <person name="Robertson J.P."/>
            <person name="Serrano K."/>
            <person name="Soni U.K."/>
            <person name="Thomas A."/>
            <person name="Wooley A."/>
            <person name="Donovan S."/>
            <person name="Schirling A.M."/>
            <person name="Varkey A.L."/>
            <person name="Beshay M."/>
            <person name="Fultang N."/>
            <person name="Pape-Zambito D.A."/>
            <person name="Garlena R.A."/>
            <person name="Russell D.A."/>
            <person name="Pope W.H."/>
            <person name="Jacobs-Sera D."/>
            <person name="Hatfull G.F."/>
        </authorList>
    </citation>
    <scope>NUCLEOTIDE SEQUENCE [LARGE SCALE GENOMIC DNA]</scope>
</reference>
<evidence type="ECO:0000313" key="2">
    <source>
        <dbReference type="Proteomes" id="UP000253048"/>
    </source>
</evidence>
<accession>A0A2Z5HGA3</accession>
<protein>
    <recommendedName>
        <fullName evidence="3">RanBP2-type domain-containing protein</fullName>
    </recommendedName>
</protein>
<proteinExistence type="predicted"/>